<feature type="non-terminal residue" evidence="1">
    <location>
        <position position="1"/>
    </location>
</feature>
<evidence type="ECO:0000313" key="1">
    <source>
        <dbReference type="EMBL" id="GAI36049.1"/>
    </source>
</evidence>
<protein>
    <submittedName>
        <fullName evidence="1">Uncharacterized protein</fullName>
    </submittedName>
</protein>
<gene>
    <name evidence="1" type="ORF">S06H3_38361</name>
</gene>
<sequence>VKINMPTKSELLGFLKKGIIDTPTCITELRKHRYPDRYINWYMEGVEAA</sequence>
<name>X1PYM0_9ZZZZ</name>
<dbReference type="EMBL" id="BARV01023378">
    <property type="protein sequence ID" value="GAI36049.1"/>
    <property type="molecule type" value="Genomic_DNA"/>
</dbReference>
<reference evidence="1" key="1">
    <citation type="journal article" date="2014" name="Front. Microbiol.">
        <title>High frequency of phylogenetically diverse reductive dehalogenase-homologous genes in deep subseafloor sedimentary metagenomes.</title>
        <authorList>
            <person name="Kawai M."/>
            <person name="Futagami T."/>
            <person name="Toyoda A."/>
            <person name="Takaki Y."/>
            <person name="Nishi S."/>
            <person name="Hori S."/>
            <person name="Arai W."/>
            <person name="Tsubouchi T."/>
            <person name="Morono Y."/>
            <person name="Uchiyama I."/>
            <person name="Ito T."/>
            <person name="Fujiyama A."/>
            <person name="Inagaki F."/>
            <person name="Takami H."/>
        </authorList>
    </citation>
    <scope>NUCLEOTIDE SEQUENCE</scope>
    <source>
        <strain evidence="1">Expedition CK06-06</strain>
    </source>
</reference>
<comment type="caution">
    <text evidence="1">The sequence shown here is derived from an EMBL/GenBank/DDBJ whole genome shotgun (WGS) entry which is preliminary data.</text>
</comment>
<organism evidence="1">
    <name type="scientific">marine sediment metagenome</name>
    <dbReference type="NCBI Taxonomy" id="412755"/>
    <lineage>
        <taxon>unclassified sequences</taxon>
        <taxon>metagenomes</taxon>
        <taxon>ecological metagenomes</taxon>
    </lineage>
</organism>
<dbReference type="AlphaFoldDB" id="X1PYM0"/>
<accession>X1PYM0</accession>
<proteinExistence type="predicted"/>